<evidence type="ECO:0000313" key="1">
    <source>
        <dbReference type="EMBL" id="AYP68145.1"/>
    </source>
</evidence>
<organism evidence="1 2">
    <name type="scientific">Bacillus phage vB_BcoS-136</name>
    <dbReference type="NCBI Taxonomy" id="2419619"/>
    <lineage>
        <taxon>Viruses</taxon>
        <taxon>Duplodnaviria</taxon>
        <taxon>Heunggongvirae</taxon>
        <taxon>Uroviricota</taxon>
        <taxon>Caudoviricetes</taxon>
        <taxon>Heleneionescovirinae</taxon>
        <taxon>Kenyattavirus</taxon>
        <taxon>Kenyattavirus kv136</taxon>
    </lineage>
</organism>
<reference evidence="1 2" key="1">
    <citation type="submission" date="2018-09" db="EMBL/GenBank/DDBJ databases">
        <title>Comparative Genomic Analysis of Eight Novel Haloalkaliphilic Bacteriophages from Lake Elmenteita, Kenya.</title>
        <authorList>
            <person name="Akhwale J.K."/>
        </authorList>
    </citation>
    <scope>NUCLEOTIDE SEQUENCE [LARGE SCALE GENOMIC DNA]</scope>
</reference>
<gene>
    <name evidence="1" type="ORF">vBBcoS136_00013</name>
</gene>
<accession>A0A3G3BV85</accession>
<dbReference type="EMBL" id="MH884508">
    <property type="protein sequence ID" value="AYP68145.1"/>
    <property type="molecule type" value="Genomic_DNA"/>
</dbReference>
<protein>
    <submittedName>
        <fullName evidence="1">Uncharacterized protein</fullName>
    </submittedName>
</protein>
<sequence length="62" mass="7415">MDKEKLTNELLDYLANKYITAKEEYESSKGKKYPYNLEQYIEIHLDIRVKKIESFDEVIING</sequence>
<name>A0A3G3BV85_9CAUD</name>
<proteinExistence type="predicted"/>
<evidence type="ECO:0000313" key="2">
    <source>
        <dbReference type="Proteomes" id="UP000274199"/>
    </source>
</evidence>
<keyword evidence="2" id="KW-1185">Reference proteome</keyword>
<dbReference type="Proteomes" id="UP000274199">
    <property type="component" value="Segment"/>
</dbReference>